<evidence type="ECO:0008006" key="8">
    <source>
        <dbReference type="Google" id="ProtNLM"/>
    </source>
</evidence>
<keyword evidence="4 5" id="KW-0472">Membrane</keyword>
<comment type="subcellular location">
    <subcellularLocation>
        <location evidence="1">Membrane</location>
        <topology evidence="1">Multi-pass membrane protein</topology>
    </subcellularLocation>
</comment>
<dbReference type="GO" id="GO:0051119">
    <property type="term" value="F:sugar transmembrane transporter activity"/>
    <property type="evidence" value="ECO:0007669"/>
    <property type="project" value="InterPro"/>
</dbReference>
<dbReference type="KEGG" id="gbi:PG2T_12585"/>
<dbReference type="OrthoDB" id="122062at2"/>
<proteinExistence type="predicted"/>
<sequence>MTTAIGLLAALLTTAAFLPQVLHTLATRDTRGISLRMYVIFVAGVLLWLIYGLLVRDLPLILANAITLLLAGAILYLKLRHG</sequence>
<dbReference type="GO" id="GO:0016020">
    <property type="term" value="C:membrane"/>
    <property type="evidence" value="ECO:0007669"/>
    <property type="project" value="UniProtKB-SubCell"/>
</dbReference>
<feature type="transmembrane region" description="Helical" evidence="5">
    <location>
        <begin position="35"/>
        <end position="54"/>
    </location>
</feature>
<evidence type="ECO:0000256" key="3">
    <source>
        <dbReference type="ARBA" id="ARBA00022989"/>
    </source>
</evidence>
<dbReference type="InterPro" id="IPR047662">
    <property type="entry name" value="SemiSWEET"/>
</dbReference>
<keyword evidence="7" id="KW-1185">Reference proteome</keyword>
<reference evidence="7" key="1">
    <citation type="submission" date="2016-03" db="EMBL/GenBank/DDBJ databases">
        <title>Complete genome sequence of Solimmundus cernigliae, representing a novel lineage of polycyclic aromatic hydrocarbon degraders within the Gammaproteobacteria.</title>
        <authorList>
            <person name="Singleton D.R."/>
            <person name="Dickey A.N."/>
            <person name="Scholl E.H."/>
            <person name="Wright F.A."/>
            <person name="Aitken M.D."/>
        </authorList>
    </citation>
    <scope>NUCLEOTIDE SEQUENCE [LARGE SCALE GENOMIC DNA]</scope>
    <source>
        <strain evidence="7">TR3.2</strain>
    </source>
</reference>
<evidence type="ECO:0000256" key="5">
    <source>
        <dbReference type="SAM" id="Phobius"/>
    </source>
</evidence>
<dbReference type="NCBIfam" id="NF037968">
    <property type="entry name" value="SemiSWEET_2"/>
    <property type="match status" value="1"/>
</dbReference>
<dbReference type="InParanoid" id="A0A1B1YVT5"/>
<protein>
    <recommendedName>
        <fullName evidence="8">Glutathione synthetase</fullName>
    </recommendedName>
</protein>
<organism evidence="6 7">
    <name type="scientific">Immundisolibacter cernigliae</name>
    <dbReference type="NCBI Taxonomy" id="1810504"/>
    <lineage>
        <taxon>Bacteria</taxon>
        <taxon>Pseudomonadati</taxon>
        <taxon>Pseudomonadota</taxon>
        <taxon>Gammaproteobacteria</taxon>
        <taxon>Immundisolibacterales</taxon>
        <taxon>Immundisolibacteraceae</taxon>
        <taxon>Immundisolibacter</taxon>
    </lineage>
</organism>
<name>A0A1B1YVT5_9GAMM</name>
<dbReference type="STRING" id="1810504.PG2T_12585"/>
<dbReference type="AlphaFoldDB" id="A0A1B1YVT5"/>
<keyword evidence="3 5" id="KW-1133">Transmembrane helix</keyword>
<dbReference type="EMBL" id="CP014671">
    <property type="protein sequence ID" value="ANX04924.1"/>
    <property type="molecule type" value="Genomic_DNA"/>
</dbReference>
<dbReference type="Pfam" id="PF04193">
    <property type="entry name" value="PQ-loop"/>
    <property type="match status" value="1"/>
</dbReference>
<evidence type="ECO:0000256" key="2">
    <source>
        <dbReference type="ARBA" id="ARBA00022692"/>
    </source>
</evidence>
<evidence type="ECO:0000313" key="7">
    <source>
        <dbReference type="Proteomes" id="UP000092952"/>
    </source>
</evidence>
<evidence type="ECO:0000256" key="1">
    <source>
        <dbReference type="ARBA" id="ARBA00004141"/>
    </source>
</evidence>
<dbReference type="Proteomes" id="UP000092952">
    <property type="component" value="Chromosome"/>
</dbReference>
<keyword evidence="2 5" id="KW-0812">Transmembrane</keyword>
<evidence type="ECO:0000313" key="6">
    <source>
        <dbReference type="EMBL" id="ANX04924.1"/>
    </source>
</evidence>
<accession>A0A1B1YVT5</accession>
<dbReference type="Gene3D" id="1.20.1280.290">
    <property type="match status" value="1"/>
</dbReference>
<evidence type="ECO:0000256" key="4">
    <source>
        <dbReference type="ARBA" id="ARBA00023136"/>
    </source>
</evidence>
<gene>
    <name evidence="6" type="ORF">PG2T_12585</name>
</gene>
<dbReference type="RefSeq" id="WP_068806099.1">
    <property type="nucleotide sequence ID" value="NZ_CP014671.1"/>
</dbReference>
<feature type="transmembrane region" description="Helical" evidence="5">
    <location>
        <begin position="61"/>
        <end position="79"/>
    </location>
</feature>
<dbReference type="InterPro" id="IPR006603">
    <property type="entry name" value="PQ-loop_rpt"/>
</dbReference>